<dbReference type="STRING" id="296587.C1E8S9"/>
<dbReference type="OrthoDB" id="288942at2759"/>
<dbReference type="InterPro" id="IPR018164">
    <property type="entry name" value="Ala-tRNA-synth_IIc_N"/>
</dbReference>
<dbReference type="InParanoid" id="C1E8S9"/>
<proteinExistence type="inferred from homology"/>
<evidence type="ECO:0000313" key="4">
    <source>
        <dbReference type="EMBL" id="ACO64208.1"/>
    </source>
</evidence>
<dbReference type="EMBL" id="CP001327">
    <property type="protein sequence ID" value="ACO64208.1"/>
    <property type="molecule type" value="Genomic_DNA"/>
</dbReference>
<comment type="cofactor">
    <cofactor evidence="1">
        <name>Zn(2+)</name>
        <dbReference type="ChEBI" id="CHEBI:29105"/>
    </cofactor>
</comment>
<evidence type="ECO:0000313" key="5">
    <source>
        <dbReference type="Proteomes" id="UP000002009"/>
    </source>
</evidence>
<dbReference type="SUPFAM" id="SSF55186">
    <property type="entry name" value="ThrRS/AlaRS common domain"/>
    <property type="match status" value="1"/>
</dbReference>
<reference evidence="4 5" key="1">
    <citation type="journal article" date="2009" name="Science">
        <title>Green evolution and dynamic adaptations revealed by genomes of the marine picoeukaryotes Micromonas.</title>
        <authorList>
            <person name="Worden A.Z."/>
            <person name="Lee J.H."/>
            <person name="Mock T."/>
            <person name="Rouze P."/>
            <person name="Simmons M.P."/>
            <person name="Aerts A.L."/>
            <person name="Allen A.E."/>
            <person name="Cuvelier M.L."/>
            <person name="Derelle E."/>
            <person name="Everett M.V."/>
            <person name="Foulon E."/>
            <person name="Grimwood J."/>
            <person name="Gundlach H."/>
            <person name="Henrissat B."/>
            <person name="Napoli C."/>
            <person name="McDonald S.M."/>
            <person name="Parker M.S."/>
            <person name="Rombauts S."/>
            <person name="Salamov A."/>
            <person name="Von Dassow P."/>
            <person name="Badger J.H."/>
            <person name="Coutinho P.M."/>
            <person name="Demir E."/>
            <person name="Dubchak I."/>
            <person name="Gentemann C."/>
            <person name="Eikrem W."/>
            <person name="Gready J.E."/>
            <person name="John U."/>
            <person name="Lanier W."/>
            <person name="Lindquist E.A."/>
            <person name="Lucas S."/>
            <person name="Mayer K.F."/>
            <person name="Moreau H."/>
            <person name="Not F."/>
            <person name="Otillar R."/>
            <person name="Panaud O."/>
            <person name="Pangilinan J."/>
            <person name="Paulsen I."/>
            <person name="Piegu B."/>
            <person name="Poliakov A."/>
            <person name="Robbens S."/>
            <person name="Schmutz J."/>
            <person name="Toulza E."/>
            <person name="Wyss T."/>
            <person name="Zelensky A."/>
            <person name="Zhou K."/>
            <person name="Armbrust E.V."/>
            <person name="Bhattacharya D."/>
            <person name="Goodenough U.W."/>
            <person name="Van de Peer Y."/>
            <person name="Grigoriev I.V."/>
        </authorList>
    </citation>
    <scope>NUCLEOTIDE SEQUENCE [LARGE SCALE GENOMIC DNA]</scope>
    <source>
        <strain evidence="5">RCC299 / NOUM17</strain>
    </source>
</reference>
<dbReference type="RefSeq" id="XP_002502950.1">
    <property type="nucleotide sequence ID" value="XM_002502904.1"/>
</dbReference>
<evidence type="ECO:0000256" key="2">
    <source>
        <dbReference type="ARBA" id="ARBA00008429"/>
    </source>
</evidence>
<dbReference type="FunFam" id="3.30.980.10:FF:000008">
    <property type="entry name" value="Similar to alanyl-tRNA synthetase"/>
    <property type="match status" value="1"/>
</dbReference>
<accession>C1E8S9</accession>
<dbReference type="SUPFAM" id="SSF50447">
    <property type="entry name" value="Translation proteins"/>
    <property type="match status" value="1"/>
</dbReference>
<keyword evidence="5" id="KW-1185">Reference proteome</keyword>
<dbReference type="PANTHER" id="PTHR43462">
    <property type="entry name" value="ALANYL-TRNA EDITING PROTEIN"/>
    <property type="match status" value="1"/>
</dbReference>
<dbReference type="OMA" id="ACMEFEG"/>
<sequence length="346" mass="36421">MVFSFCLGSTACSDLFHDIPLSDRSLPTLVHSTRSSRPCMATKAIHLASRPPRIVTLAPRATPRAYTASRTLISPARAAMTSPKTELVYFSDTYQTSCEAKVVSCEPVEDPGDDGVARFVVVLDRTVAYPAGGGQPSDTGRIVGPGGVAFVVASVASTKDGTVTHLGEFEEEGAAPFNADDEVIVTVDADKRLLHARIHSAGHLLDVAMTNIGFGPDVMVPAKGLHQPDQAYVEYTGKVEGLDKDKLMADLKAEMNKLVSLGGGSAAAMMGYDEAAEACGGELPSYIPKDSTPRIVTIVPDTAGCPCGGTHVANVKEIGSVDVTGVRVKKGTTRVSYTIEGMKDHK</sequence>
<dbReference type="InterPro" id="IPR012947">
    <property type="entry name" value="tRNA_SAD"/>
</dbReference>
<dbReference type="Proteomes" id="UP000002009">
    <property type="component" value="Chromosome 6"/>
</dbReference>
<dbReference type="Gene3D" id="2.40.30.130">
    <property type="match status" value="1"/>
</dbReference>
<evidence type="ECO:0000256" key="1">
    <source>
        <dbReference type="ARBA" id="ARBA00001947"/>
    </source>
</evidence>
<dbReference type="GO" id="GO:0005524">
    <property type="term" value="F:ATP binding"/>
    <property type="evidence" value="ECO:0007669"/>
    <property type="project" value="InterPro"/>
</dbReference>
<dbReference type="Pfam" id="PF07973">
    <property type="entry name" value="tRNA_SAD"/>
    <property type="match status" value="1"/>
</dbReference>
<dbReference type="Pfam" id="PF01411">
    <property type="entry name" value="tRNA-synt_2c"/>
    <property type="match status" value="1"/>
</dbReference>
<protein>
    <recommendedName>
        <fullName evidence="3">Threonyl/alanyl tRNA synthetase SAD domain-containing protein</fullName>
    </recommendedName>
</protein>
<dbReference type="GeneID" id="8244592"/>
<dbReference type="GO" id="GO:0004813">
    <property type="term" value="F:alanine-tRNA ligase activity"/>
    <property type="evidence" value="ECO:0007669"/>
    <property type="project" value="InterPro"/>
</dbReference>
<gene>
    <name evidence="4" type="ORF">MICPUN_59480</name>
</gene>
<dbReference type="InterPro" id="IPR051335">
    <property type="entry name" value="Alanyl-tRNA_Editing_Enzymes"/>
</dbReference>
<dbReference type="KEGG" id="mis:MICPUN_59480"/>
<dbReference type="GO" id="GO:0006419">
    <property type="term" value="P:alanyl-tRNA aminoacylation"/>
    <property type="evidence" value="ECO:0007669"/>
    <property type="project" value="InterPro"/>
</dbReference>
<name>C1E8S9_MICCC</name>
<organism evidence="4 5">
    <name type="scientific">Micromonas commoda (strain RCC299 / NOUM17 / CCMP2709)</name>
    <name type="common">Picoplanktonic green alga</name>
    <dbReference type="NCBI Taxonomy" id="296587"/>
    <lineage>
        <taxon>Eukaryota</taxon>
        <taxon>Viridiplantae</taxon>
        <taxon>Chlorophyta</taxon>
        <taxon>Mamiellophyceae</taxon>
        <taxon>Mamiellales</taxon>
        <taxon>Mamiellaceae</taxon>
        <taxon>Micromonas</taxon>
    </lineage>
</organism>
<dbReference type="FunCoup" id="C1E8S9">
    <property type="interactions" value="7"/>
</dbReference>
<dbReference type="Gene3D" id="3.30.980.10">
    <property type="entry name" value="Threonyl-trna Synthetase, Chain A, domain 2"/>
    <property type="match status" value="1"/>
</dbReference>
<comment type="similarity">
    <text evidence="2">Belongs to the class-II aminoacyl-tRNA synthetase family. Alax-L subfamily.</text>
</comment>
<feature type="domain" description="Threonyl/alanyl tRNA synthetase SAD" evidence="3">
    <location>
        <begin position="293"/>
        <end position="336"/>
    </location>
</feature>
<dbReference type="InterPro" id="IPR018163">
    <property type="entry name" value="Thr/Ala-tRNA-synth_IIc_edit"/>
</dbReference>
<dbReference type="InterPro" id="IPR009000">
    <property type="entry name" value="Transl_B-barrel_sf"/>
</dbReference>
<dbReference type="PANTHER" id="PTHR43462:SF2">
    <property type="entry name" value="THREONYL AND ALANYL TRNA SYNTHETASE SECOND ADDITIONAL DOMAIN-CONTAINING PROTEIN"/>
    <property type="match status" value="1"/>
</dbReference>
<dbReference type="AlphaFoldDB" id="C1E8S9"/>
<evidence type="ECO:0000259" key="3">
    <source>
        <dbReference type="SMART" id="SM00863"/>
    </source>
</evidence>
<dbReference type="SMART" id="SM00863">
    <property type="entry name" value="tRNA_SAD"/>
    <property type="match status" value="1"/>
</dbReference>
<dbReference type="eggNOG" id="KOG2105">
    <property type="taxonomic scope" value="Eukaryota"/>
</dbReference>